<comment type="caution">
    <text evidence="1">The sequence shown here is derived from an EMBL/GenBank/DDBJ whole genome shotgun (WGS) entry which is preliminary data.</text>
</comment>
<dbReference type="OrthoDB" id="5726170at2"/>
<evidence type="ECO:0000313" key="2">
    <source>
        <dbReference type="Proteomes" id="UP000309872"/>
    </source>
</evidence>
<gene>
    <name evidence="1" type="ORF">FAZ19_16285</name>
</gene>
<sequence>MEPRYLFFIEINGVLHPVNPAFRDLKQDHEQGESVVLKETFSGTVTFIGKDFQLLLPLEQSSARCQELHLIIQRQCNEGYVEKGRGLILLSNGDWDLTHCRVTLKVQGTSVYNIIDQNKEKVVNLLDIGLSRVELVYGSEVAVLDKICEKRVGNFKYFDIDICGESEPGQWSIKQIDISGPAQVTGNNVIVTWIKPLDDTKLFTFLDPARSSGETLPVGEVKDVQRYIFDYLGSNSFRSNNRYIRLNDVLRYFATSVFNLNIKSDFFQINAENVSGVNYVTGEATQVAHLVMAQITDVQRPFAEKRATIANIKWTELWNDLVTLYNLDYEIENDTLIIEHISFFRNKEVQDITQVQHYQKWLAGMGKYSYNNDMQYPEEVWTMKNSIKNTDVLTLMTLKDHQGTSIYYNNGCTMAERGERKKEWKTEVITTDIYSILTGYTLVNANGEKYEKDPTSKDGLVLIAAEHIGGNQYRMLSEEGILDNYIEPNNCLSVAHIQDKYFRHNRSFRHGYMNDKPETFESSVKAKIGVDFKIPFGCNTDFDLDAPVKTILGTGEIQKSSFDYHTELLTLTVAYSTDEYETPEEQAPLVVNDNFEVKMELPTLLNVMANDVNVGDSTIEIVQQPLHASLEVVGSQVRYTGKIGYRNDFPLGIPKDTFIYRLKKGNVFSNNGLVSVVVNGLQNPFVPNSRTGNDGVLDDKYTMAADTVLTVNAASGVLSNDIFYNLNGTVKYKVTQVHSYDQSTLMDGTVEMDPDGSFVYTPSPGYVGIDEFEYIAYFPGYDPNQYSLYKKAKVRILVGNPATTHAFGEIINIRSVGRAGRFGDLSVALYYDADKIFPKTVTSLAVNTKITIRNTRNPIETENRVVTFSNAQRVTFETDRQVYKATESVGGSATNGYTIYVGTEPGTGGNNYEHHENDGR</sequence>
<dbReference type="Proteomes" id="UP000309872">
    <property type="component" value="Unassembled WGS sequence"/>
</dbReference>
<accession>A0A4U0GXD1</accession>
<dbReference type="EMBL" id="SUKA01000005">
    <property type="protein sequence ID" value="TJY63825.1"/>
    <property type="molecule type" value="Genomic_DNA"/>
</dbReference>
<dbReference type="AlphaFoldDB" id="A0A4U0GXD1"/>
<protein>
    <submittedName>
        <fullName evidence="1">Uncharacterized protein</fullName>
    </submittedName>
</protein>
<evidence type="ECO:0000313" key="1">
    <source>
        <dbReference type="EMBL" id="TJY63825.1"/>
    </source>
</evidence>
<name>A0A4U0GXD1_9SPHI</name>
<proteinExistence type="predicted"/>
<reference evidence="1 2" key="1">
    <citation type="submission" date="2019-04" db="EMBL/GenBank/DDBJ databases">
        <title>Sphingobacterium olei sp. nov., isolated from oil-contaminated soil.</title>
        <authorList>
            <person name="Liu B."/>
        </authorList>
    </citation>
    <scope>NUCLEOTIDE SEQUENCE [LARGE SCALE GENOMIC DNA]</scope>
    <source>
        <strain evidence="1 2">Y3L14</strain>
    </source>
</reference>
<organism evidence="1 2">
    <name type="scientific">Sphingobacterium alkalisoli</name>
    <dbReference type="NCBI Taxonomy" id="1874115"/>
    <lineage>
        <taxon>Bacteria</taxon>
        <taxon>Pseudomonadati</taxon>
        <taxon>Bacteroidota</taxon>
        <taxon>Sphingobacteriia</taxon>
        <taxon>Sphingobacteriales</taxon>
        <taxon>Sphingobacteriaceae</taxon>
        <taxon>Sphingobacterium</taxon>
    </lineage>
</organism>
<keyword evidence="2" id="KW-1185">Reference proteome</keyword>
<dbReference type="RefSeq" id="WP_136821817.1">
    <property type="nucleotide sequence ID" value="NZ_BMJX01000005.1"/>
</dbReference>
<dbReference type="Pfam" id="PF17963">
    <property type="entry name" value="Big_9"/>
    <property type="match status" value="1"/>
</dbReference>